<name>A0ABT2X8K4_9RHOB</name>
<evidence type="ECO:0000256" key="2">
    <source>
        <dbReference type="ARBA" id="ARBA00022741"/>
    </source>
</evidence>
<dbReference type="PANTHER" id="PTHR10695">
    <property type="entry name" value="DEPHOSPHO-COA KINASE-RELATED"/>
    <property type="match status" value="1"/>
</dbReference>
<accession>A0ABT2X8K4</accession>
<dbReference type="SUPFAM" id="SSF52540">
    <property type="entry name" value="P-loop containing nucleoside triphosphate hydrolases"/>
    <property type="match status" value="1"/>
</dbReference>
<dbReference type="InterPro" id="IPR027417">
    <property type="entry name" value="P-loop_NTPase"/>
</dbReference>
<evidence type="ECO:0000313" key="8">
    <source>
        <dbReference type="Proteomes" id="UP001209535"/>
    </source>
</evidence>
<dbReference type="RefSeq" id="WP_263335161.1">
    <property type="nucleotide sequence ID" value="NZ_JAOVQO010000007.1"/>
</dbReference>
<dbReference type="InterPro" id="IPR001977">
    <property type="entry name" value="Depp_CoAkinase"/>
</dbReference>
<comment type="catalytic activity">
    <reaction evidence="5">
        <text>3'-dephospho-CoA + ATP = ADP + CoA + H(+)</text>
        <dbReference type="Rhea" id="RHEA:18245"/>
        <dbReference type="ChEBI" id="CHEBI:15378"/>
        <dbReference type="ChEBI" id="CHEBI:30616"/>
        <dbReference type="ChEBI" id="CHEBI:57287"/>
        <dbReference type="ChEBI" id="CHEBI:57328"/>
        <dbReference type="ChEBI" id="CHEBI:456216"/>
        <dbReference type="EC" id="2.7.1.24"/>
    </reaction>
</comment>
<dbReference type="EC" id="2.7.1.24" evidence="5 6"/>
<evidence type="ECO:0000256" key="6">
    <source>
        <dbReference type="NCBIfam" id="TIGR00152"/>
    </source>
</evidence>
<evidence type="ECO:0000313" key="7">
    <source>
        <dbReference type="EMBL" id="MCU9848095.1"/>
    </source>
</evidence>
<gene>
    <name evidence="5 7" type="primary">coaE</name>
    <name evidence="7" type="ORF">OEZ60_08755</name>
</gene>
<dbReference type="GO" id="GO:0004140">
    <property type="term" value="F:dephospho-CoA kinase activity"/>
    <property type="evidence" value="ECO:0007669"/>
    <property type="project" value="UniProtKB-EC"/>
</dbReference>
<comment type="similarity">
    <text evidence="1 5">Belongs to the CoaE family.</text>
</comment>
<dbReference type="HAMAP" id="MF_00376">
    <property type="entry name" value="Dephospho_CoA_kinase"/>
    <property type="match status" value="1"/>
</dbReference>
<keyword evidence="5" id="KW-0963">Cytoplasm</keyword>
<reference evidence="7 8" key="1">
    <citation type="submission" date="2022-10" db="EMBL/GenBank/DDBJ databases">
        <title>Defluviimonas sp. nov., isolated from ocean surface sediments.</title>
        <authorList>
            <person name="He W."/>
            <person name="Wang L."/>
            <person name="Zhang D.-F."/>
        </authorList>
    </citation>
    <scope>NUCLEOTIDE SEQUENCE [LARGE SCALE GENOMIC DNA]</scope>
    <source>
        <strain evidence="7 8">WL0024</strain>
    </source>
</reference>
<feature type="binding site" evidence="5">
    <location>
        <begin position="14"/>
        <end position="19"/>
    </location>
    <ligand>
        <name>ATP</name>
        <dbReference type="ChEBI" id="CHEBI:30616"/>
    </ligand>
</feature>
<evidence type="ECO:0000256" key="3">
    <source>
        <dbReference type="ARBA" id="ARBA00022840"/>
    </source>
</evidence>
<keyword evidence="5 7" id="KW-0808">Transferase</keyword>
<proteinExistence type="inferred from homology"/>
<dbReference type="PANTHER" id="PTHR10695:SF46">
    <property type="entry name" value="BIFUNCTIONAL COENZYME A SYNTHASE-RELATED"/>
    <property type="match status" value="1"/>
</dbReference>
<comment type="subcellular location">
    <subcellularLocation>
        <location evidence="5">Cytoplasm</location>
    </subcellularLocation>
</comment>
<comment type="caution">
    <text evidence="7">The sequence shown here is derived from an EMBL/GenBank/DDBJ whole genome shotgun (WGS) entry which is preliminary data.</text>
</comment>
<comment type="function">
    <text evidence="5">Catalyzes the phosphorylation of the 3'-hydroxyl group of dephosphocoenzyme A to form coenzyme A.</text>
</comment>
<dbReference type="PROSITE" id="PS51219">
    <property type="entry name" value="DPCK"/>
    <property type="match status" value="1"/>
</dbReference>
<dbReference type="Proteomes" id="UP001209535">
    <property type="component" value="Unassembled WGS sequence"/>
</dbReference>
<comment type="pathway">
    <text evidence="5">Cofactor biosynthesis; coenzyme A biosynthesis; CoA from (R)-pantothenate: step 5/5.</text>
</comment>
<dbReference type="CDD" id="cd02022">
    <property type="entry name" value="DPCK"/>
    <property type="match status" value="1"/>
</dbReference>
<protein>
    <recommendedName>
        <fullName evidence="5 6">Dephospho-CoA kinase</fullName>
        <ecNumber evidence="5 6">2.7.1.24</ecNumber>
    </recommendedName>
    <alternativeName>
        <fullName evidence="5">Dephosphocoenzyme A kinase</fullName>
    </alternativeName>
</protein>
<evidence type="ECO:0000256" key="4">
    <source>
        <dbReference type="ARBA" id="ARBA00022993"/>
    </source>
</evidence>
<keyword evidence="4 5" id="KW-0173">Coenzyme A biosynthesis</keyword>
<dbReference type="EMBL" id="JAOVQO010000007">
    <property type="protein sequence ID" value="MCU9848095.1"/>
    <property type="molecule type" value="Genomic_DNA"/>
</dbReference>
<sequence>MTRPFLLGLTGSIGMGKSTTAAMFAAEGVPVWDADAAVHRLYAKGGAAVPAIAALCPEAVVDGAVDRTGLKTWIASDPAALAQIEAAVHPFVAADRAAFIAGAEADGATLVVLDIPLLFETGAETWLDATLVVTAPVETQRARVLARPGMTEAQLAAILARQMPDAEKRARATHVIETRSLDQTRAAVQNLIAELRNSHA</sequence>
<evidence type="ECO:0000256" key="5">
    <source>
        <dbReference type="HAMAP-Rule" id="MF_00376"/>
    </source>
</evidence>
<evidence type="ECO:0000256" key="1">
    <source>
        <dbReference type="ARBA" id="ARBA00009018"/>
    </source>
</evidence>
<keyword evidence="5 7" id="KW-0418">Kinase</keyword>
<dbReference type="Pfam" id="PF01121">
    <property type="entry name" value="CoaE"/>
    <property type="match status" value="1"/>
</dbReference>
<keyword evidence="2 5" id="KW-0547">Nucleotide-binding</keyword>
<organism evidence="7 8">
    <name type="scientific">Albidovulum salinarum</name>
    <dbReference type="NCBI Taxonomy" id="2984153"/>
    <lineage>
        <taxon>Bacteria</taxon>
        <taxon>Pseudomonadati</taxon>
        <taxon>Pseudomonadota</taxon>
        <taxon>Alphaproteobacteria</taxon>
        <taxon>Rhodobacterales</taxon>
        <taxon>Paracoccaceae</taxon>
        <taxon>Albidovulum</taxon>
    </lineage>
</organism>
<keyword evidence="3 5" id="KW-0067">ATP-binding</keyword>
<dbReference type="NCBIfam" id="TIGR00152">
    <property type="entry name" value="dephospho-CoA kinase"/>
    <property type="match status" value="1"/>
</dbReference>
<dbReference type="Gene3D" id="3.40.50.300">
    <property type="entry name" value="P-loop containing nucleotide triphosphate hydrolases"/>
    <property type="match status" value="1"/>
</dbReference>
<keyword evidence="8" id="KW-1185">Reference proteome</keyword>